<accession>A0A4Y2LC46</accession>
<keyword evidence="3" id="KW-1185">Reference proteome</keyword>
<evidence type="ECO:0000313" key="2">
    <source>
        <dbReference type="EMBL" id="GBN11453.1"/>
    </source>
</evidence>
<reference evidence="2 3" key="1">
    <citation type="journal article" date="2019" name="Sci. Rep.">
        <title>Orb-weaving spider Araneus ventricosus genome elucidates the spidroin gene catalogue.</title>
        <authorList>
            <person name="Kono N."/>
            <person name="Nakamura H."/>
            <person name="Ohtoshi R."/>
            <person name="Moran D.A.P."/>
            <person name="Shinohara A."/>
            <person name="Yoshida Y."/>
            <person name="Fujiwara M."/>
            <person name="Mori M."/>
            <person name="Tomita M."/>
            <person name="Arakawa K."/>
        </authorList>
    </citation>
    <scope>NUCLEOTIDE SEQUENCE [LARGE SCALE GENOMIC DNA]</scope>
</reference>
<sequence length="49" mass="5530">MPRSTRDRPTNVADLHWNRVSNLERSGPEAENLPLGYRGPTLSSKRAIL</sequence>
<feature type="region of interest" description="Disordered" evidence="1">
    <location>
        <begin position="1"/>
        <end position="49"/>
    </location>
</feature>
<organism evidence="2 3">
    <name type="scientific">Araneus ventricosus</name>
    <name type="common">Orbweaver spider</name>
    <name type="synonym">Epeira ventricosa</name>
    <dbReference type="NCBI Taxonomy" id="182803"/>
    <lineage>
        <taxon>Eukaryota</taxon>
        <taxon>Metazoa</taxon>
        <taxon>Ecdysozoa</taxon>
        <taxon>Arthropoda</taxon>
        <taxon>Chelicerata</taxon>
        <taxon>Arachnida</taxon>
        <taxon>Araneae</taxon>
        <taxon>Araneomorphae</taxon>
        <taxon>Entelegynae</taxon>
        <taxon>Araneoidea</taxon>
        <taxon>Araneidae</taxon>
        <taxon>Araneus</taxon>
    </lineage>
</organism>
<dbReference type="AlphaFoldDB" id="A0A4Y2LC46"/>
<comment type="caution">
    <text evidence="2">The sequence shown here is derived from an EMBL/GenBank/DDBJ whole genome shotgun (WGS) entry which is preliminary data.</text>
</comment>
<feature type="non-terminal residue" evidence="2">
    <location>
        <position position="49"/>
    </location>
</feature>
<dbReference type="OrthoDB" id="1099063at2759"/>
<evidence type="ECO:0000313" key="3">
    <source>
        <dbReference type="Proteomes" id="UP000499080"/>
    </source>
</evidence>
<gene>
    <name evidence="2" type="ORF">AVEN_35974_1</name>
</gene>
<name>A0A4Y2LC46_ARAVE</name>
<dbReference type="EMBL" id="BGPR01117961">
    <property type="protein sequence ID" value="GBN11453.1"/>
    <property type="molecule type" value="Genomic_DNA"/>
</dbReference>
<protein>
    <submittedName>
        <fullName evidence="2">Uncharacterized protein</fullName>
    </submittedName>
</protein>
<evidence type="ECO:0000256" key="1">
    <source>
        <dbReference type="SAM" id="MobiDB-lite"/>
    </source>
</evidence>
<dbReference type="Proteomes" id="UP000499080">
    <property type="component" value="Unassembled WGS sequence"/>
</dbReference>
<proteinExistence type="predicted"/>